<evidence type="ECO:0000256" key="7">
    <source>
        <dbReference type="SAM" id="Phobius"/>
    </source>
</evidence>
<keyword evidence="11" id="KW-1185">Reference proteome</keyword>
<dbReference type="NCBIfam" id="NF009159">
    <property type="entry name" value="PRK12504.1"/>
    <property type="match status" value="1"/>
</dbReference>
<feature type="transmembrane region" description="Helical" evidence="7">
    <location>
        <begin position="57"/>
        <end position="79"/>
    </location>
</feature>
<dbReference type="InterPro" id="IPR042106">
    <property type="entry name" value="Nuo/plastoQ_OxRdtase_6_NuoJ"/>
</dbReference>
<dbReference type="EMBL" id="JAVRHY010000007">
    <property type="protein sequence ID" value="MDT0618734.1"/>
    <property type="molecule type" value="Genomic_DNA"/>
</dbReference>
<feature type="domain" description="MrpA C-terminal/MbhE" evidence="9">
    <location>
        <begin position="96"/>
        <end position="178"/>
    </location>
</feature>
<evidence type="ECO:0000256" key="4">
    <source>
        <dbReference type="ARBA" id="ARBA00022692"/>
    </source>
</evidence>
<protein>
    <submittedName>
        <fullName evidence="10">DUF4040 domain-containing protein</fullName>
    </submittedName>
</protein>
<dbReference type="PANTHER" id="PTHR43373">
    <property type="entry name" value="NA(+)/H(+) ANTIPORTER SUBUNIT"/>
    <property type="match status" value="1"/>
</dbReference>
<evidence type="ECO:0000256" key="3">
    <source>
        <dbReference type="ARBA" id="ARBA00022475"/>
    </source>
</evidence>
<keyword evidence="5 7" id="KW-1133">Transmembrane helix</keyword>
<sequence length="183" mass="19467">MDDLMIEALTLVLLTLLAVTGLAIARLRNLFAAAMLTGLFSLLSASVFMALDAVDVAFTEASVGAGITTVLMLGALALTRGREKTVTKMRTAQALLVTGVTGAALVYATLDMPHFGQPDTPVHTHPVRAHYLEASEKEIHIPNAVTSVLASYRGYDTLGEVTVIFTAGIGVFVLLGTARRRRR</sequence>
<keyword evidence="4 7" id="KW-0812">Transmembrane</keyword>
<dbReference type="InterPro" id="IPR025383">
    <property type="entry name" value="MrpA_C/MbhD"/>
</dbReference>
<evidence type="ECO:0000313" key="11">
    <source>
        <dbReference type="Proteomes" id="UP001259982"/>
    </source>
</evidence>
<keyword evidence="6 7" id="KW-0472">Membrane</keyword>
<evidence type="ECO:0000259" key="9">
    <source>
        <dbReference type="Pfam" id="PF20501"/>
    </source>
</evidence>
<dbReference type="Proteomes" id="UP001259982">
    <property type="component" value="Unassembled WGS sequence"/>
</dbReference>
<dbReference type="Gene3D" id="1.20.120.1200">
    <property type="entry name" value="NADH-ubiquinone/plastoquinone oxidoreductase chain 6, subunit NuoJ"/>
    <property type="match status" value="1"/>
</dbReference>
<proteinExistence type="predicted"/>
<evidence type="ECO:0000256" key="2">
    <source>
        <dbReference type="ARBA" id="ARBA00022448"/>
    </source>
</evidence>
<evidence type="ECO:0000256" key="1">
    <source>
        <dbReference type="ARBA" id="ARBA00004651"/>
    </source>
</evidence>
<accession>A0ABU3B916</accession>
<organism evidence="10 11">
    <name type="scientific">Spectribacter acetivorans</name>
    <dbReference type="NCBI Taxonomy" id="3075603"/>
    <lineage>
        <taxon>Bacteria</taxon>
        <taxon>Pseudomonadati</taxon>
        <taxon>Pseudomonadota</taxon>
        <taxon>Gammaproteobacteria</taxon>
        <taxon>Salinisphaerales</taxon>
        <taxon>Salinisphaeraceae</taxon>
        <taxon>Spectribacter</taxon>
    </lineage>
</organism>
<feature type="transmembrane region" description="Helical" evidence="7">
    <location>
        <begin position="6"/>
        <end position="25"/>
    </location>
</feature>
<dbReference type="PANTHER" id="PTHR43373:SF1">
    <property type="entry name" value="NA(+)_H(+) ANTIPORTER SUBUNIT A"/>
    <property type="match status" value="1"/>
</dbReference>
<dbReference type="Pfam" id="PF20501">
    <property type="entry name" value="MbhE"/>
    <property type="match status" value="1"/>
</dbReference>
<evidence type="ECO:0000259" key="8">
    <source>
        <dbReference type="Pfam" id="PF13244"/>
    </source>
</evidence>
<feature type="transmembrane region" description="Helical" evidence="7">
    <location>
        <begin position="91"/>
        <end position="110"/>
    </location>
</feature>
<comment type="caution">
    <text evidence="10">The sequence shown here is derived from an EMBL/GenBank/DDBJ whole genome shotgun (WGS) entry which is preliminary data.</text>
</comment>
<keyword evidence="3" id="KW-1003">Cell membrane</keyword>
<name>A0ABU3B916_9GAMM</name>
<gene>
    <name evidence="10" type="ORF">RM531_09615</name>
</gene>
<dbReference type="RefSeq" id="WP_311658911.1">
    <property type="nucleotide sequence ID" value="NZ_JAVRHY010000007.1"/>
</dbReference>
<evidence type="ECO:0000256" key="5">
    <source>
        <dbReference type="ARBA" id="ARBA00022989"/>
    </source>
</evidence>
<evidence type="ECO:0000313" key="10">
    <source>
        <dbReference type="EMBL" id="MDT0618734.1"/>
    </source>
</evidence>
<evidence type="ECO:0000256" key="6">
    <source>
        <dbReference type="ARBA" id="ARBA00023136"/>
    </source>
</evidence>
<reference evidence="10 11" key="1">
    <citation type="submission" date="2023-09" db="EMBL/GenBank/DDBJ databases">
        <authorList>
            <person name="Rey-Velasco X."/>
        </authorList>
    </citation>
    <scope>NUCLEOTIDE SEQUENCE [LARGE SCALE GENOMIC DNA]</scope>
    <source>
        <strain evidence="10 11">P385</strain>
    </source>
</reference>
<feature type="domain" description="MrpA C-terminal/MbhD" evidence="8">
    <location>
        <begin position="16"/>
        <end position="79"/>
    </location>
</feature>
<dbReference type="InterPro" id="IPR050616">
    <property type="entry name" value="CPA3_Na-H_Antiporter_A"/>
</dbReference>
<keyword evidence="2" id="KW-0813">Transport</keyword>
<dbReference type="InterPro" id="IPR046806">
    <property type="entry name" value="MrpA_C/MbhE"/>
</dbReference>
<feature type="transmembrane region" description="Helical" evidence="7">
    <location>
        <begin position="30"/>
        <end position="51"/>
    </location>
</feature>
<feature type="transmembrane region" description="Helical" evidence="7">
    <location>
        <begin position="161"/>
        <end position="178"/>
    </location>
</feature>
<comment type="subcellular location">
    <subcellularLocation>
        <location evidence="1">Cell membrane</location>
        <topology evidence="1">Multi-pass membrane protein</topology>
    </subcellularLocation>
</comment>
<dbReference type="Pfam" id="PF13244">
    <property type="entry name" value="MbhD"/>
    <property type="match status" value="1"/>
</dbReference>